<name>A0A4Z2HFN3_9TELE</name>
<accession>A0A4Z2HFN3</accession>
<dbReference type="Proteomes" id="UP000314294">
    <property type="component" value="Unassembled WGS sequence"/>
</dbReference>
<sequence length="116" mass="12783">MKHLGVAGMSRQSPGSLAGAQSLPTPGVANSFEIPRECSGGEKDVHCTCRVLRKVYMWYRMGMRFLSKAEFRMSLLILRFLTISSTMKVPSSRDTMYGQWVSPPCSEGPELCSASS</sequence>
<gene>
    <name evidence="2" type="ORF">EYF80_025603</name>
</gene>
<dbReference type="EMBL" id="SRLO01000258">
    <property type="protein sequence ID" value="TNN64105.1"/>
    <property type="molecule type" value="Genomic_DNA"/>
</dbReference>
<reference evidence="2 3" key="1">
    <citation type="submission" date="2019-03" db="EMBL/GenBank/DDBJ databases">
        <title>First draft genome of Liparis tanakae, snailfish: a comprehensive survey of snailfish specific genes.</title>
        <authorList>
            <person name="Kim W."/>
            <person name="Song I."/>
            <person name="Jeong J.-H."/>
            <person name="Kim D."/>
            <person name="Kim S."/>
            <person name="Ryu S."/>
            <person name="Song J.Y."/>
            <person name="Lee S.K."/>
        </authorList>
    </citation>
    <scope>NUCLEOTIDE SEQUENCE [LARGE SCALE GENOMIC DNA]</scope>
    <source>
        <tissue evidence="2">Muscle</tissue>
    </source>
</reference>
<dbReference type="AlphaFoldDB" id="A0A4Z2HFN3"/>
<evidence type="ECO:0000313" key="3">
    <source>
        <dbReference type="Proteomes" id="UP000314294"/>
    </source>
</evidence>
<keyword evidence="3" id="KW-1185">Reference proteome</keyword>
<evidence type="ECO:0000313" key="2">
    <source>
        <dbReference type="EMBL" id="TNN64105.1"/>
    </source>
</evidence>
<protein>
    <submittedName>
        <fullName evidence="2">Uncharacterized protein</fullName>
    </submittedName>
</protein>
<feature type="region of interest" description="Disordered" evidence="1">
    <location>
        <begin position="1"/>
        <end position="23"/>
    </location>
</feature>
<proteinExistence type="predicted"/>
<organism evidence="2 3">
    <name type="scientific">Liparis tanakae</name>
    <name type="common">Tanaka's snailfish</name>
    <dbReference type="NCBI Taxonomy" id="230148"/>
    <lineage>
        <taxon>Eukaryota</taxon>
        <taxon>Metazoa</taxon>
        <taxon>Chordata</taxon>
        <taxon>Craniata</taxon>
        <taxon>Vertebrata</taxon>
        <taxon>Euteleostomi</taxon>
        <taxon>Actinopterygii</taxon>
        <taxon>Neopterygii</taxon>
        <taxon>Teleostei</taxon>
        <taxon>Neoteleostei</taxon>
        <taxon>Acanthomorphata</taxon>
        <taxon>Eupercaria</taxon>
        <taxon>Perciformes</taxon>
        <taxon>Cottioidei</taxon>
        <taxon>Cottales</taxon>
        <taxon>Liparidae</taxon>
        <taxon>Liparis</taxon>
    </lineage>
</organism>
<evidence type="ECO:0000256" key="1">
    <source>
        <dbReference type="SAM" id="MobiDB-lite"/>
    </source>
</evidence>
<comment type="caution">
    <text evidence="2">The sequence shown here is derived from an EMBL/GenBank/DDBJ whole genome shotgun (WGS) entry which is preliminary data.</text>
</comment>